<keyword evidence="4 6" id="KW-0975">Bacterial flagellum</keyword>
<comment type="subunit">
    <text evidence="6">The basal body constitutes a major portion of the flagellar organelle and consists of a number of rings mounted on a central rod.</text>
</comment>
<keyword evidence="9" id="KW-1185">Reference proteome</keyword>
<feature type="domain" description="Flagellar basal body rod protein N-terminal" evidence="7">
    <location>
        <begin position="11"/>
        <end position="39"/>
    </location>
</feature>
<dbReference type="InterPro" id="IPR001444">
    <property type="entry name" value="Flag_bb_rod_N"/>
</dbReference>
<sequence>MSLNIDKHFGVHAQAVQLRSQRNEVLAANIANADTPDYKARDVDFDAVLRRTAESGEGLRVTHERHMLANGAAPGQAPTVYRVPTQPSQDGNTVDVQQEQAAFAENAVRYQASLEFLSGRVRGLITAIKGQSQ</sequence>
<dbReference type="GO" id="GO:0030694">
    <property type="term" value="C:bacterial-type flagellum basal body, rod"/>
    <property type="evidence" value="ECO:0007669"/>
    <property type="project" value="InterPro"/>
</dbReference>
<comment type="similarity">
    <text evidence="2 6">Belongs to the flagella basal body rod proteins family.</text>
</comment>
<proteinExistence type="inferred from homology"/>
<dbReference type="PANTHER" id="PTHR30435">
    <property type="entry name" value="FLAGELLAR PROTEIN"/>
    <property type="match status" value="1"/>
</dbReference>
<name>A0A845V1W5_9GAMM</name>
<dbReference type="RefSeq" id="WP_164212464.1">
    <property type="nucleotide sequence ID" value="NZ_JAAGSC010000044.1"/>
</dbReference>
<comment type="subcellular location">
    <subcellularLocation>
        <location evidence="1 6">Bacterial flagellum basal body</location>
    </subcellularLocation>
</comment>
<evidence type="ECO:0000313" key="8">
    <source>
        <dbReference type="EMBL" id="NDY97098.1"/>
    </source>
</evidence>
<dbReference type="PROSITE" id="PS00588">
    <property type="entry name" value="FLAGELLA_BB_ROD"/>
    <property type="match status" value="1"/>
</dbReference>
<dbReference type="NCBIfam" id="TIGR01396">
    <property type="entry name" value="FlgB"/>
    <property type="match status" value="1"/>
</dbReference>
<dbReference type="Proteomes" id="UP000484885">
    <property type="component" value="Unassembled WGS sequence"/>
</dbReference>
<evidence type="ECO:0000256" key="1">
    <source>
        <dbReference type="ARBA" id="ARBA00004117"/>
    </source>
</evidence>
<evidence type="ECO:0000313" key="9">
    <source>
        <dbReference type="Proteomes" id="UP000484885"/>
    </source>
</evidence>
<dbReference type="PIRSF" id="PIRSF002889">
    <property type="entry name" value="Rod_FlgB"/>
    <property type="match status" value="1"/>
</dbReference>
<evidence type="ECO:0000256" key="3">
    <source>
        <dbReference type="ARBA" id="ARBA00014376"/>
    </source>
</evidence>
<keyword evidence="8" id="KW-0966">Cell projection</keyword>
<reference evidence="8 9" key="1">
    <citation type="submission" date="2020-02" db="EMBL/GenBank/DDBJ databases">
        <authorList>
            <person name="Zhang X.-Y."/>
        </authorList>
    </citation>
    <scope>NUCLEOTIDE SEQUENCE [LARGE SCALE GENOMIC DNA]</scope>
    <source>
        <strain evidence="8 9">C33</strain>
    </source>
</reference>
<dbReference type="InterPro" id="IPR019776">
    <property type="entry name" value="Flagellar_basal_body_rod_CS"/>
</dbReference>
<evidence type="ECO:0000256" key="2">
    <source>
        <dbReference type="ARBA" id="ARBA00009677"/>
    </source>
</evidence>
<comment type="caution">
    <text evidence="8">The sequence shown here is derived from an EMBL/GenBank/DDBJ whole genome shotgun (WGS) entry which is preliminary data.</text>
</comment>
<comment type="function">
    <text evidence="5 6">Structural component of flagellum, the bacterial motility apparatus. Part of the rod structure of flagellar basal body.</text>
</comment>
<dbReference type="PANTHER" id="PTHR30435:SF12">
    <property type="entry name" value="FLAGELLAR BASAL BODY ROD PROTEIN FLGB"/>
    <property type="match status" value="1"/>
</dbReference>
<evidence type="ECO:0000256" key="4">
    <source>
        <dbReference type="ARBA" id="ARBA00023143"/>
    </source>
</evidence>
<evidence type="ECO:0000256" key="5">
    <source>
        <dbReference type="ARBA" id="ARBA00024934"/>
    </source>
</evidence>
<accession>A0A845V1W5</accession>
<dbReference type="AlphaFoldDB" id="A0A845V1W5"/>
<keyword evidence="8" id="KW-0969">Cilium</keyword>
<dbReference type="InterPro" id="IPR006300">
    <property type="entry name" value="FlgB"/>
</dbReference>
<evidence type="ECO:0000256" key="6">
    <source>
        <dbReference type="PIRNR" id="PIRNR002889"/>
    </source>
</evidence>
<gene>
    <name evidence="8" type="primary">flgB</name>
    <name evidence="8" type="ORF">G3I74_15345</name>
</gene>
<evidence type="ECO:0000259" key="7">
    <source>
        <dbReference type="Pfam" id="PF00460"/>
    </source>
</evidence>
<organism evidence="8 9">
    <name type="scientific">Wenzhouxiangella limi</name>
    <dbReference type="NCBI Taxonomy" id="2707351"/>
    <lineage>
        <taxon>Bacteria</taxon>
        <taxon>Pseudomonadati</taxon>
        <taxon>Pseudomonadota</taxon>
        <taxon>Gammaproteobacteria</taxon>
        <taxon>Chromatiales</taxon>
        <taxon>Wenzhouxiangellaceae</taxon>
        <taxon>Wenzhouxiangella</taxon>
    </lineage>
</organism>
<dbReference type="EMBL" id="JAAGSC010000044">
    <property type="protein sequence ID" value="NDY97098.1"/>
    <property type="molecule type" value="Genomic_DNA"/>
</dbReference>
<dbReference type="GO" id="GO:0071978">
    <property type="term" value="P:bacterial-type flagellum-dependent swarming motility"/>
    <property type="evidence" value="ECO:0007669"/>
    <property type="project" value="TreeGrafter"/>
</dbReference>
<protein>
    <recommendedName>
        <fullName evidence="3 6">Flagellar basal body rod protein FlgB</fullName>
    </recommendedName>
</protein>
<keyword evidence="8" id="KW-0282">Flagellum</keyword>
<dbReference type="Pfam" id="PF00460">
    <property type="entry name" value="Flg_bb_rod"/>
    <property type="match status" value="1"/>
</dbReference>